<feature type="transmembrane region" description="Helical" evidence="2">
    <location>
        <begin position="350"/>
        <end position="368"/>
    </location>
</feature>
<organism evidence="4 5">
    <name type="scientific">Psychroflexus longus</name>
    <dbReference type="NCBI Taxonomy" id="2873596"/>
    <lineage>
        <taxon>Bacteria</taxon>
        <taxon>Pseudomonadati</taxon>
        <taxon>Bacteroidota</taxon>
        <taxon>Flavobacteriia</taxon>
        <taxon>Flavobacteriales</taxon>
        <taxon>Flavobacteriaceae</taxon>
        <taxon>Psychroflexus</taxon>
    </lineage>
</organism>
<accession>A0ABS7XEK8</accession>
<keyword evidence="5" id="KW-1185">Reference proteome</keyword>
<dbReference type="EC" id="2.4.-.-" evidence="4"/>
<dbReference type="RefSeq" id="WP_224459755.1">
    <property type="nucleotide sequence ID" value="NZ_JAIQZE010000001.1"/>
</dbReference>
<dbReference type="InterPro" id="IPR001173">
    <property type="entry name" value="Glyco_trans_2-like"/>
</dbReference>
<keyword evidence="2" id="KW-1133">Transmembrane helix</keyword>
<dbReference type="PANTHER" id="PTHR43630">
    <property type="entry name" value="POLY-BETA-1,6-N-ACETYL-D-GLUCOSAMINE SYNTHASE"/>
    <property type="match status" value="1"/>
</dbReference>
<keyword evidence="4" id="KW-0328">Glycosyltransferase</keyword>
<dbReference type="Pfam" id="PF00535">
    <property type="entry name" value="Glycos_transf_2"/>
    <property type="match status" value="1"/>
</dbReference>
<reference evidence="5" key="1">
    <citation type="submission" date="2023-07" db="EMBL/GenBank/DDBJ databases">
        <title>Novel species isolated from saline lakes on Tibetan Plateau.</title>
        <authorList>
            <person name="Lu H."/>
        </authorList>
    </citation>
    <scope>NUCLEOTIDE SEQUENCE [LARGE SCALE GENOMIC DNA]</scope>
    <source>
        <strain evidence="5">CAK8W</strain>
    </source>
</reference>
<sequence length="377" mass="43558">MSWLVVFYLILGLYIFYILWLTFGLPKLKSTDFKLSNQPETKFSVVISMRNEAENLPALFQSVSDLSYPKNLFEIILIDDDSQDESWKLARAFQAHYSDIKIYLLSISEEKYTPKKNAIYTAIRKSTYPYILTTDADVILPENWLKSFDAKLQSTGADLLAGGVIVAKNSSFLSHYQHFDMLSLQLFGLASFARNQPVICNGANLCYKKQAYLDAEVNYGKEDIASGDDVFTLQKFKQLGYEIDFLSDAQSVVWTRALESFEGLWHQRRRWASKTASVESWYMKSVGVLVTLMQLVLVLGLILGFWESTFFGFLINAFLLKFIIDGWSLTRMAKIQNLGFCWTDFFKVSLVYPFFTLFFSLTSFYGKFEWKGRRFKK</sequence>
<keyword evidence="2" id="KW-0812">Transmembrane</keyword>
<feature type="domain" description="Glycosyltransferase 2-like" evidence="3">
    <location>
        <begin position="44"/>
        <end position="179"/>
    </location>
</feature>
<dbReference type="InterPro" id="IPR029044">
    <property type="entry name" value="Nucleotide-diphossugar_trans"/>
</dbReference>
<evidence type="ECO:0000256" key="1">
    <source>
        <dbReference type="ARBA" id="ARBA00038494"/>
    </source>
</evidence>
<comment type="similarity">
    <text evidence="1">Belongs to the glycosyltransferase 2 family. WaaE/KdtX subfamily.</text>
</comment>
<protein>
    <submittedName>
        <fullName evidence="4">Glycosyltransferase</fullName>
        <ecNumber evidence="4">2.4.-.-</ecNumber>
    </submittedName>
</protein>
<dbReference type="Proteomes" id="UP001199314">
    <property type="component" value="Unassembled WGS sequence"/>
</dbReference>
<dbReference type="PANTHER" id="PTHR43630:SF2">
    <property type="entry name" value="GLYCOSYLTRANSFERASE"/>
    <property type="match status" value="1"/>
</dbReference>
<name>A0ABS7XEK8_9FLAO</name>
<proteinExistence type="inferred from homology"/>
<dbReference type="SUPFAM" id="SSF53448">
    <property type="entry name" value="Nucleotide-diphospho-sugar transferases"/>
    <property type="match status" value="1"/>
</dbReference>
<evidence type="ECO:0000313" key="5">
    <source>
        <dbReference type="Proteomes" id="UP001199314"/>
    </source>
</evidence>
<feature type="transmembrane region" description="Helical" evidence="2">
    <location>
        <begin position="310"/>
        <end position="329"/>
    </location>
</feature>
<evidence type="ECO:0000313" key="4">
    <source>
        <dbReference type="EMBL" id="MBZ9777372.1"/>
    </source>
</evidence>
<gene>
    <name evidence="4" type="ORF">LB452_00420</name>
</gene>
<comment type="caution">
    <text evidence="4">The sequence shown here is derived from an EMBL/GenBank/DDBJ whole genome shotgun (WGS) entry which is preliminary data.</text>
</comment>
<feature type="transmembrane region" description="Helical" evidence="2">
    <location>
        <begin position="6"/>
        <end position="25"/>
    </location>
</feature>
<evidence type="ECO:0000256" key="2">
    <source>
        <dbReference type="SAM" id="Phobius"/>
    </source>
</evidence>
<dbReference type="EMBL" id="JAIQZE010000001">
    <property type="protein sequence ID" value="MBZ9777372.1"/>
    <property type="molecule type" value="Genomic_DNA"/>
</dbReference>
<dbReference type="Gene3D" id="3.90.550.10">
    <property type="entry name" value="Spore Coat Polysaccharide Biosynthesis Protein SpsA, Chain A"/>
    <property type="match status" value="1"/>
</dbReference>
<keyword evidence="4" id="KW-0808">Transferase</keyword>
<keyword evidence="2" id="KW-0472">Membrane</keyword>
<dbReference type="GO" id="GO:0016757">
    <property type="term" value="F:glycosyltransferase activity"/>
    <property type="evidence" value="ECO:0007669"/>
    <property type="project" value="UniProtKB-KW"/>
</dbReference>
<evidence type="ECO:0000259" key="3">
    <source>
        <dbReference type="Pfam" id="PF00535"/>
    </source>
</evidence>
<feature type="transmembrane region" description="Helical" evidence="2">
    <location>
        <begin position="281"/>
        <end position="304"/>
    </location>
</feature>